<dbReference type="PROSITE" id="PS00092">
    <property type="entry name" value="N6_MTASE"/>
    <property type="match status" value="1"/>
</dbReference>
<dbReference type="Pfam" id="PF05175">
    <property type="entry name" value="MTS"/>
    <property type="match status" value="1"/>
</dbReference>
<evidence type="ECO:0000256" key="4">
    <source>
        <dbReference type="ARBA" id="ARBA00022691"/>
    </source>
</evidence>
<evidence type="ECO:0000259" key="7">
    <source>
        <dbReference type="Pfam" id="PF17827"/>
    </source>
</evidence>
<dbReference type="InterPro" id="IPR004556">
    <property type="entry name" value="HemK-like"/>
</dbReference>
<dbReference type="CDD" id="cd02440">
    <property type="entry name" value="AdoMet_MTases"/>
    <property type="match status" value="1"/>
</dbReference>
<dbReference type="EC" id="2.1.1.297" evidence="1"/>
<name>V8C692_9HELI</name>
<dbReference type="SUPFAM" id="SSF53335">
    <property type="entry name" value="S-adenosyl-L-methionine-dependent methyltransferases"/>
    <property type="match status" value="1"/>
</dbReference>
<feature type="domain" description="Release factor glutamine methyltransferase N-terminal" evidence="7">
    <location>
        <begin position="5"/>
        <end position="75"/>
    </location>
</feature>
<evidence type="ECO:0000256" key="5">
    <source>
        <dbReference type="ARBA" id="ARBA00048391"/>
    </source>
</evidence>
<gene>
    <name evidence="8" type="ORF">HMPREF2086_01846</name>
</gene>
<reference evidence="8 9" key="1">
    <citation type="journal article" date="2014" name="Genome Announc.">
        <title>Draft genome sequences of six enterohepatic helicobacter species isolated from humans and one from rhesus macaques.</title>
        <authorList>
            <person name="Shen Z."/>
            <person name="Sheh A."/>
            <person name="Young S.K."/>
            <person name="Abouelliel A."/>
            <person name="Ward D.V."/>
            <person name="Earl A.M."/>
            <person name="Fox J.G."/>
        </authorList>
    </citation>
    <scope>NUCLEOTIDE SEQUENCE [LARGE SCALE GENOMIC DNA]</scope>
    <source>
        <strain evidence="8 9">MIT 99-5501</strain>
    </source>
</reference>
<dbReference type="EMBL" id="AZJI01000009">
    <property type="protein sequence ID" value="ETD22530.1"/>
    <property type="molecule type" value="Genomic_DNA"/>
</dbReference>
<dbReference type="PANTHER" id="PTHR18895">
    <property type="entry name" value="HEMK METHYLTRANSFERASE"/>
    <property type="match status" value="1"/>
</dbReference>
<dbReference type="PATRIC" id="fig|1357400.3.peg.2487"/>
<evidence type="ECO:0000313" key="8">
    <source>
        <dbReference type="EMBL" id="ETD22530.1"/>
    </source>
</evidence>
<feature type="domain" description="Methyltransferase small" evidence="6">
    <location>
        <begin position="109"/>
        <end position="182"/>
    </location>
</feature>
<evidence type="ECO:0000256" key="2">
    <source>
        <dbReference type="ARBA" id="ARBA00022603"/>
    </source>
</evidence>
<dbReference type="Pfam" id="PF17827">
    <property type="entry name" value="PrmC_N"/>
    <property type="match status" value="1"/>
</dbReference>
<dbReference type="InterPro" id="IPR050320">
    <property type="entry name" value="N5-glutamine_MTase"/>
</dbReference>
<dbReference type="GO" id="GO:0003676">
    <property type="term" value="F:nucleic acid binding"/>
    <property type="evidence" value="ECO:0007669"/>
    <property type="project" value="InterPro"/>
</dbReference>
<dbReference type="GO" id="GO:0102559">
    <property type="term" value="F:peptide chain release factor N(5)-glutamine methyltransferase activity"/>
    <property type="evidence" value="ECO:0007669"/>
    <property type="project" value="UniProtKB-EC"/>
</dbReference>
<dbReference type="InterPro" id="IPR002052">
    <property type="entry name" value="DNA_methylase_N6_adenine_CS"/>
</dbReference>
<dbReference type="GO" id="GO:0032259">
    <property type="term" value="P:methylation"/>
    <property type="evidence" value="ECO:0007669"/>
    <property type="project" value="UniProtKB-KW"/>
</dbReference>
<dbReference type="PANTHER" id="PTHR18895:SF74">
    <property type="entry name" value="MTRF1L RELEASE FACTOR GLUTAMINE METHYLTRANSFERASE"/>
    <property type="match status" value="1"/>
</dbReference>
<keyword evidence="2" id="KW-0489">Methyltransferase</keyword>
<dbReference type="NCBIfam" id="TIGR00536">
    <property type="entry name" value="hemK_fam"/>
    <property type="match status" value="1"/>
</dbReference>
<dbReference type="HOGENOM" id="CLU_018398_3_2_7"/>
<dbReference type="OrthoDB" id="9800643at2"/>
<evidence type="ECO:0000259" key="6">
    <source>
        <dbReference type="Pfam" id="PF05175"/>
    </source>
</evidence>
<evidence type="ECO:0000313" key="9">
    <source>
        <dbReference type="Proteomes" id="UP000018731"/>
    </source>
</evidence>
<dbReference type="eggNOG" id="COG2890">
    <property type="taxonomic scope" value="Bacteria"/>
</dbReference>
<sequence>MNIQDALKIATQQLLANPHITRARLEAEILLMFVLRKKREFLHGHSECELDTQEKEAFFSLLHRRVQNEPIQYLTQRVSFFSDEFYVDERVLIPRPESEILIQKVCEIISSENLKNIAEIGIGSGALSVSVAKMCKKVLITATDISQKALQVAQKNITHFGLNSRIKLVQTSLLDEVAPSDFGSDFVLESSTMISLKPSKKRLDSSLKSSVKNTLDSSLDFDLVFSNPPYIADDYTLPPNVAYEPKCALFGGKKGSEVLESIITLCAKREIKFLACEMGYDQREILAPLLASSGYNAEFYKDLSGLYRGFVARFCKAQL</sequence>
<dbReference type="STRING" id="1357400.HMPREF2086_01846"/>
<dbReference type="AlphaFoldDB" id="V8C692"/>
<keyword evidence="4" id="KW-0949">S-adenosyl-L-methionine</keyword>
<dbReference type="InterPro" id="IPR007848">
    <property type="entry name" value="Small_mtfrase_dom"/>
</dbReference>
<proteinExistence type="predicted"/>
<organism evidence="8 9">
    <name type="scientific">Helicobacter macacae MIT 99-5501</name>
    <dbReference type="NCBI Taxonomy" id="1357400"/>
    <lineage>
        <taxon>Bacteria</taxon>
        <taxon>Pseudomonadati</taxon>
        <taxon>Campylobacterota</taxon>
        <taxon>Epsilonproteobacteria</taxon>
        <taxon>Campylobacterales</taxon>
        <taxon>Helicobacteraceae</taxon>
        <taxon>Helicobacter</taxon>
    </lineage>
</organism>
<evidence type="ECO:0000256" key="3">
    <source>
        <dbReference type="ARBA" id="ARBA00022679"/>
    </source>
</evidence>
<keyword evidence="9" id="KW-1185">Reference proteome</keyword>
<dbReference type="RefSeq" id="WP_023928660.1">
    <property type="nucleotide sequence ID" value="NZ_KI669455.1"/>
</dbReference>
<dbReference type="Gene3D" id="1.10.8.10">
    <property type="entry name" value="DNA helicase RuvA subunit, C-terminal domain"/>
    <property type="match status" value="1"/>
</dbReference>
<dbReference type="Proteomes" id="UP000018731">
    <property type="component" value="Unassembled WGS sequence"/>
</dbReference>
<accession>V8C692</accession>
<keyword evidence="3" id="KW-0808">Transferase</keyword>
<comment type="catalytic activity">
    <reaction evidence="5">
        <text>L-glutaminyl-[peptide chain release factor] + S-adenosyl-L-methionine = N(5)-methyl-L-glutaminyl-[peptide chain release factor] + S-adenosyl-L-homocysteine + H(+)</text>
        <dbReference type="Rhea" id="RHEA:42896"/>
        <dbReference type="Rhea" id="RHEA-COMP:10271"/>
        <dbReference type="Rhea" id="RHEA-COMP:10272"/>
        <dbReference type="ChEBI" id="CHEBI:15378"/>
        <dbReference type="ChEBI" id="CHEBI:30011"/>
        <dbReference type="ChEBI" id="CHEBI:57856"/>
        <dbReference type="ChEBI" id="CHEBI:59789"/>
        <dbReference type="ChEBI" id="CHEBI:61891"/>
        <dbReference type="EC" id="2.1.1.297"/>
    </reaction>
</comment>
<protein>
    <recommendedName>
        <fullName evidence="1">peptide chain release factor N(5)-glutamine methyltransferase</fullName>
        <ecNumber evidence="1">2.1.1.297</ecNumber>
    </recommendedName>
</protein>
<dbReference type="Gene3D" id="3.40.50.150">
    <property type="entry name" value="Vaccinia Virus protein VP39"/>
    <property type="match status" value="1"/>
</dbReference>
<comment type="caution">
    <text evidence="8">The sequence shown here is derived from an EMBL/GenBank/DDBJ whole genome shotgun (WGS) entry which is preliminary data.</text>
</comment>
<dbReference type="InterPro" id="IPR029063">
    <property type="entry name" value="SAM-dependent_MTases_sf"/>
</dbReference>
<dbReference type="InterPro" id="IPR040758">
    <property type="entry name" value="PrmC_N"/>
</dbReference>
<evidence type="ECO:0000256" key="1">
    <source>
        <dbReference type="ARBA" id="ARBA00012771"/>
    </source>
</evidence>